<gene>
    <name evidence="1" type="ORF">RND71_035668</name>
</gene>
<proteinExistence type="predicted"/>
<dbReference type="AlphaFoldDB" id="A0AAE1R7E4"/>
<sequence>MRGVLDALIVRTSRYYTSARTDTLSANKQNNKNKSCPSSIKSSPMYNNVCDDEVRRFYSRDNSVQAAIAHFVYPTYPTAGQPSPLGLLGCILRLSPYVKVIRQKT</sequence>
<keyword evidence="2" id="KW-1185">Reference proteome</keyword>
<reference evidence="1" key="1">
    <citation type="submission" date="2023-12" db="EMBL/GenBank/DDBJ databases">
        <title>Genome assembly of Anisodus tanguticus.</title>
        <authorList>
            <person name="Wang Y.-J."/>
        </authorList>
    </citation>
    <scope>NUCLEOTIDE SEQUENCE</scope>
    <source>
        <strain evidence="1">KB-2021</strain>
        <tissue evidence="1">Leaf</tissue>
    </source>
</reference>
<organism evidence="1 2">
    <name type="scientific">Anisodus tanguticus</name>
    <dbReference type="NCBI Taxonomy" id="243964"/>
    <lineage>
        <taxon>Eukaryota</taxon>
        <taxon>Viridiplantae</taxon>
        <taxon>Streptophyta</taxon>
        <taxon>Embryophyta</taxon>
        <taxon>Tracheophyta</taxon>
        <taxon>Spermatophyta</taxon>
        <taxon>Magnoliopsida</taxon>
        <taxon>eudicotyledons</taxon>
        <taxon>Gunneridae</taxon>
        <taxon>Pentapetalae</taxon>
        <taxon>asterids</taxon>
        <taxon>lamiids</taxon>
        <taxon>Solanales</taxon>
        <taxon>Solanaceae</taxon>
        <taxon>Solanoideae</taxon>
        <taxon>Hyoscyameae</taxon>
        <taxon>Anisodus</taxon>
    </lineage>
</organism>
<dbReference type="EMBL" id="JAVYJV010000019">
    <property type="protein sequence ID" value="KAK4345492.1"/>
    <property type="molecule type" value="Genomic_DNA"/>
</dbReference>
<comment type="caution">
    <text evidence="1">The sequence shown here is derived from an EMBL/GenBank/DDBJ whole genome shotgun (WGS) entry which is preliminary data.</text>
</comment>
<protein>
    <submittedName>
        <fullName evidence="1">Uncharacterized protein</fullName>
    </submittedName>
</protein>
<name>A0AAE1R7E4_9SOLA</name>
<dbReference type="Proteomes" id="UP001291623">
    <property type="component" value="Unassembled WGS sequence"/>
</dbReference>
<evidence type="ECO:0000313" key="1">
    <source>
        <dbReference type="EMBL" id="KAK4345492.1"/>
    </source>
</evidence>
<evidence type="ECO:0000313" key="2">
    <source>
        <dbReference type="Proteomes" id="UP001291623"/>
    </source>
</evidence>
<accession>A0AAE1R7E4</accession>